<reference evidence="2" key="1">
    <citation type="submission" date="2014-05" db="EMBL/GenBank/DDBJ databases">
        <authorList>
            <person name="Chronopoulou M."/>
        </authorList>
    </citation>
    <scope>NUCLEOTIDE SEQUENCE</scope>
    <source>
        <tissue evidence="2">Whole organism</tissue>
    </source>
</reference>
<feature type="region of interest" description="Disordered" evidence="1">
    <location>
        <begin position="1"/>
        <end position="25"/>
    </location>
</feature>
<feature type="compositionally biased region" description="Basic residues" evidence="1">
    <location>
        <begin position="1"/>
        <end position="24"/>
    </location>
</feature>
<accession>A0A0K2UTJ4</accession>
<dbReference type="AlphaFoldDB" id="A0A0K2UTJ4"/>
<sequence length="41" mass="4815">MTSPRHAPKMCSRRVRHQGRKGSKSTRLFPPTFLVAFWTAW</sequence>
<evidence type="ECO:0000313" key="2">
    <source>
        <dbReference type="EMBL" id="CDW41345.1"/>
    </source>
</evidence>
<organism evidence="2">
    <name type="scientific">Lepeophtheirus salmonis</name>
    <name type="common">Salmon louse</name>
    <name type="synonym">Caligus salmonis</name>
    <dbReference type="NCBI Taxonomy" id="72036"/>
    <lineage>
        <taxon>Eukaryota</taxon>
        <taxon>Metazoa</taxon>
        <taxon>Ecdysozoa</taxon>
        <taxon>Arthropoda</taxon>
        <taxon>Crustacea</taxon>
        <taxon>Multicrustacea</taxon>
        <taxon>Hexanauplia</taxon>
        <taxon>Copepoda</taxon>
        <taxon>Siphonostomatoida</taxon>
        <taxon>Caligidae</taxon>
        <taxon>Lepeophtheirus</taxon>
    </lineage>
</organism>
<protein>
    <submittedName>
        <fullName evidence="2">Uncharacterized protein</fullName>
    </submittedName>
</protein>
<dbReference type="EMBL" id="HACA01023984">
    <property type="protein sequence ID" value="CDW41345.1"/>
    <property type="molecule type" value="Transcribed_RNA"/>
</dbReference>
<proteinExistence type="predicted"/>
<evidence type="ECO:0000256" key="1">
    <source>
        <dbReference type="SAM" id="MobiDB-lite"/>
    </source>
</evidence>
<name>A0A0K2UTJ4_LEPSM</name>